<name>A0ACB9PGB4_BAUVA</name>
<evidence type="ECO:0000313" key="2">
    <source>
        <dbReference type="Proteomes" id="UP000828941"/>
    </source>
</evidence>
<accession>A0ACB9PGB4</accession>
<gene>
    <name evidence="1" type="ORF">L6164_008670</name>
</gene>
<keyword evidence="2" id="KW-1185">Reference proteome</keyword>
<sequence length="365" mass="40912">MWDFASVHSIITLTITRLTSFALSLACTSSGKVFIVINSYTGGDGQCDSLQTRKSTATSGKTLAKSNSSDGKEEEGPHTTKLDSIVDSTNGDEGQMKTKANNINETVSMAPEQVGDTPQPIDRGTTDGRVEKLNINKGHDGHGVTDRDLTCVNKINYGGGKSGRKWKSLARETEKNHEISLSTTSKRKGEIYEDMEVDHMSLEKKLKDDAQTICRIPLVPDSGPDRWICKHTKDGVFIVKTTYKMLVAIRHAMGAHNSPSNLIWKRIWKLKMPPKLGHFIWRRCLNIISTTEASISQGMKIPNSCCYHKEEESIFHALFRCMQIQEVWDCNELRHLIPNESEANFHTWSERTSSTNDERRLGTLI</sequence>
<protein>
    <submittedName>
        <fullName evidence="1">Uncharacterized protein</fullName>
    </submittedName>
</protein>
<comment type="caution">
    <text evidence="1">The sequence shown here is derived from an EMBL/GenBank/DDBJ whole genome shotgun (WGS) entry which is preliminary data.</text>
</comment>
<evidence type="ECO:0000313" key="1">
    <source>
        <dbReference type="EMBL" id="KAI4347894.1"/>
    </source>
</evidence>
<reference evidence="1 2" key="1">
    <citation type="journal article" date="2022" name="DNA Res.">
        <title>Chromosomal-level genome assembly of the orchid tree Bauhinia variegata (Leguminosae; Cercidoideae) supports the allotetraploid origin hypothesis of Bauhinia.</title>
        <authorList>
            <person name="Zhong Y."/>
            <person name="Chen Y."/>
            <person name="Zheng D."/>
            <person name="Pang J."/>
            <person name="Liu Y."/>
            <person name="Luo S."/>
            <person name="Meng S."/>
            <person name="Qian L."/>
            <person name="Wei D."/>
            <person name="Dai S."/>
            <person name="Zhou R."/>
        </authorList>
    </citation>
    <scope>NUCLEOTIDE SEQUENCE [LARGE SCALE GENOMIC DNA]</scope>
    <source>
        <strain evidence="1">BV-YZ2020</strain>
    </source>
</reference>
<proteinExistence type="predicted"/>
<dbReference type="EMBL" id="CM039429">
    <property type="protein sequence ID" value="KAI4347894.1"/>
    <property type="molecule type" value="Genomic_DNA"/>
</dbReference>
<organism evidence="1 2">
    <name type="scientific">Bauhinia variegata</name>
    <name type="common">Purple orchid tree</name>
    <name type="synonym">Phanera variegata</name>
    <dbReference type="NCBI Taxonomy" id="167791"/>
    <lineage>
        <taxon>Eukaryota</taxon>
        <taxon>Viridiplantae</taxon>
        <taxon>Streptophyta</taxon>
        <taxon>Embryophyta</taxon>
        <taxon>Tracheophyta</taxon>
        <taxon>Spermatophyta</taxon>
        <taxon>Magnoliopsida</taxon>
        <taxon>eudicotyledons</taxon>
        <taxon>Gunneridae</taxon>
        <taxon>Pentapetalae</taxon>
        <taxon>rosids</taxon>
        <taxon>fabids</taxon>
        <taxon>Fabales</taxon>
        <taxon>Fabaceae</taxon>
        <taxon>Cercidoideae</taxon>
        <taxon>Cercideae</taxon>
        <taxon>Bauhiniinae</taxon>
        <taxon>Bauhinia</taxon>
    </lineage>
</organism>
<dbReference type="Proteomes" id="UP000828941">
    <property type="component" value="Chromosome 4"/>
</dbReference>